<dbReference type="AlphaFoldDB" id="A0A238X1X1"/>
<dbReference type="OrthoDB" id="166758at2157"/>
<organism evidence="2 3">
    <name type="scientific">Halorubrum vacuolatum</name>
    <name type="common">Natronobacterium vacuolatum</name>
    <dbReference type="NCBI Taxonomy" id="63740"/>
    <lineage>
        <taxon>Archaea</taxon>
        <taxon>Methanobacteriati</taxon>
        <taxon>Methanobacteriota</taxon>
        <taxon>Stenosarchaea group</taxon>
        <taxon>Halobacteria</taxon>
        <taxon>Halobacteriales</taxon>
        <taxon>Haloferacaceae</taxon>
        <taxon>Halorubrum</taxon>
    </lineage>
</organism>
<evidence type="ECO:0000256" key="1">
    <source>
        <dbReference type="ARBA" id="ARBA00007529"/>
    </source>
</evidence>
<reference evidence="2 3" key="1">
    <citation type="submission" date="2017-06" db="EMBL/GenBank/DDBJ databases">
        <authorList>
            <person name="Kim H.J."/>
            <person name="Triplett B.A."/>
        </authorList>
    </citation>
    <scope>NUCLEOTIDE SEQUENCE [LARGE SCALE GENOMIC DNA]</scope>
    <source>
        <strain evidence="2 3">DSM 8800</strain>
    </source>
</reference>
<dbReference type="PIRSF" id="PIRSF029792">
    <property type="entry name" value="Pro_racemase"/>
    <property type="match status" value="1"/>
</dbReference>
<dbReference type="EMBL" id="FZNQ01000012">
    <property type="protein sequence ID" value="SNR52946.1"/>
    <property type="molecule type" value="Genomic_DNA"/>
</dbReference>
<protein>
    <submittedName>
        <fullName evidence="2">Proline racemase</fullName>
    </submittedName>
</protein>
<dbReference type="InterPro" id="IPR008794">
    <property type="entry name" value="Pro_racemase_fam"/>
</dbReference>
<name>A0A238X1X1_HALVU</name>
<dbReference type="PANTHER" id="PTHR33442:SF1">
    <property type="entry name" value="TRANS-3-HYDROXY-L-PROLINE DEHYDRATASE"/>
    <property type="match status" value="1"/>
</dbReference>
<dbReference type="FunFam" id="3.10.310.10:FF:000003">
    <property type="entry name" value="Proline racemase"/>
    <property type="match status" value="1"/>
</dbReference>
<proteinExistence type="inferred from homology"/>
<dbReference type="SUPFAM" id="SSF54506">
    <property type="entry name" value="Diaminopimelate epimerase-like"/>
    <property type="match status" value="1"/>
</dbReference>
<dbReference type="SFLD" id="SFLDS00028">
    <property type="entry name" value="Proline_Racemase"/>
    <property type="match status" value="1"/>
</dbReference>
<gene>
    <name evidence="2" type="ORF">SAMN06264855_11287</name>
</gene>
<dbReference type="RefSeq" id="WP_089385238.1">
    <property type="nucleotide sequence ID" value="NZ_FZNQ01000012.1"/>
</dbReference>
<evidence type="ECO:0000313" key="2">
    <source>
        <dbReference type="EMBL" id="SNR52946.1"/>
    </source>
</evidence>
<dbReference type="Gene3D" id="3.10.310.10">
    <property type="entry name" value="Diaminopimelate Epimerase, Chain A, domain 1"/>
    <property type="match status" value="2"/>
</dbReference>
<evidence type="ECO:0000313" key="3">
    <source>
        <dbReference type="Proteomes" id="UP000198397"/>
    </source>
</evidence>
<dbReference type="Pfam" id="PF05544">
    <property type="entry name" value="Pro_racemase"/>
    <property type="match status" value="1"/>
</dbReference>
<dbReference type="Proteomes" id="UP000198397">
    <property type="component" value="Unassembled WGS sequence"/>
</dbReference>
<sequence length="353" mass="37982">MNWSPPDEWPRIRTIESHTGGEPLRVVVDGFPDLPGETILEKRRYAQLNHDDLRRAIMFEPRGHADMYGALLTDPVTDDGDIGVLFTHNAGHSTMCGHGVIALGVVLPTIGAIELDPAEPIIRMDTPAGRVTAYPRLGGDDLTDGNDPSNGDVPAISRVAFENVPAYAVALDETIETETFGTVRYDIGFGGAFYAYCDATDLGLSLEPESASALAAAGRELKAAIAEEAALEHPTDEDMEFLYGVIFTDEPEGDADIRNVCVFADGEVDRSPTGTGVSGHLALRQARGELARGESFAVESIVGSVFTGRVNDVREHHGREAVIPEIEGEAYITGTNTITVDPRDPFGEGFFIR</sequence>
<comment type="similarity">
    <text evidence="1">Belongs to the proline racemase family.</text>
</comment>
<accession>A0A238X1X1</accession>
<dbReference type="PANTHER" id="PTHR33442">
    <property type="entry name" value="TRANS-3-HYDROXY-L-PROLINE DEHYDRATASE"/>
    <property type="match status" value="1"/>
</dbReference>
<keyword evidence="3" id="KW-1185">Reference proteome</keyword>